<gene>
    <name evidence="1" type="ORF">INT43_007689</name>
</gene>
<reference evidence="1" key="1">
    <citation type="submission" date="2020-12" db="EMBL/GenBank/DDBJ databases">
        <title>Metabolic potential, ecology and presence of endohyphal bacteria is reflected in genomic diversity of Mucoromycotina.</title>
        <authorList>
            <person name="Muszewska A."/>
            <person name="Okrasinska A."/>
            <person name="Steczkiewicz K."/>
            <person name="Drgas O."/>
            <person name="Orlowska M."/>
            <person name="Perlinska-Lenart U."/>
            <person name="Aleksandrzak-Piekarczyk T."/>
            <person name="Szatraj K."/>
            <person name="Zielenkiewicz U."/>
            <person name="Pilsyk S."/>
            <person name="Malc E."/>
            <person name="Mieczkowski P."/>
            <person name="Kruszewska J.S."/>
            <person name="Biernat P."/>
            <person name="Pawlowska J."/>
        </authorList>
    </citation>
    <scope>NUCLEOTIDE SEQUENCE</scope>
    <source>
        <strain evidence="1">WA0000067209</strain>
    </source>
</reference>
<dbReference type="AlphaFoldDB" id="A0A8H7UBQ0"/>
<sequence length="88" mass="10111">MFNRTPSAITLKPEDLEEFDQLEDQELKANITKGKGRVTPQSMPHEEFVFMQPPTPNKKVRAFFDAKATTTKRNMTLNQRLGIEEFPG</sequence>
<proteinExistence type="predicted"/>
<organism evidence="1 2">
    <name type="scientific">Mortierella isabellina</name>
    <name type="common">Filamentous fungus</name>
    <name type="synonym">Umbelopsis isabellina</name>
    <dbReference type="NCBI Taxonomy" id="91625"/>
    <lineage>
        <taxon>Eukaryota</taxon>
        <taxon>Fungi</taxon>
        <taxon>Fungi incertae sedis</taxon>
        <taxon>Mucoromycota</taxon>
        <taxon>Mucoromycotina</taxon>
        <taxon>Umbelopsidomycetes</taxon>
        <taxon>Umbelopsidales</taxon>
        <taxon>Umbelopsidaceae</taxon>
        <taxon>Umbelopsis</taxon>
    </lineage>
</organism>
<dbReference type="Proteomes" id="UP000654370">
    <property type="component" value="Unassembled WGS sequence"/>
</dbReference>
<accession>A0A8H7UBQ0</accession>
<name>A0A8H7UBQ0_MORIS</name>
<dbReference type="OrthoDB" id="2373056at2759"/>
<evidence type="ECO:0000313" key="2">
    <source>
        <dbReference type="Proteomes" id="UP000654370"/>
    </source>
</evidence>
<dbReference type="EMBL" id="JAEPQZ010000009">
    <property type="protein sequence ID" value="KAG2177035.1"/>
    <property type="molecule type" value="Genomic_DNA"/>
</dbReference>
<comment type="caution">
    <text evidence="1">The sequence shown here is derived from an EMBL/GenBank/DDBJ whole genome shotgun (WGS) entry which is preliminary data.</text>
</comment>
<evidence type="ECO:0000313" key="1">
    <source>
        <dbReference type="EMBL" id="KAG2177035.1"/>
    </source>
</evidence>
<protein>
    <submittedName>
        <fullName evidence="1">Uncharacterized protein</fullName>
    </submittedName>
</protein>
<keyword evidence="2" id="KW-1185">Reference proteome</keyword>